<dbReference type="InterPro" id="IPR018253">
    <property type="entry name" value="DnaJ_domain_CS"/>
</dbReference>
<gene>
    <name evidence="2" type="primary">106091008</name>
</gene>
<organism evidence="2 3">
    <name type="scientific">Stomoxys calcitrans</name>
    <name type="common">Stable fly</name>
    <name type="synonym">Conops calcitrans</name>
    <dbReference type="NCBI Taxonomy" id="35570"/>
    <lineage>
        <taxon>Eukaryota</taxon>
        <taxon>Metazoa</taxon>
        <taxon>Ecdysozoa</taxon>
        <taxon>Arthropoda</taxon>
        <taxon>Hexapoda</taxon>
        <taxon>Insecta</taxon>
        <taxon>Pterygota</taxon>
        <taxon>Neoptera</taxon>
        <taxon>Endopterygota</taxon>
        <taxon>Diptera</taxon>
        <taxon>Brachycera</taxon>
        <taxon>Muscomorpha</taxon>
        <taxon>Muscoidea</taxon>
        <taxon>Muscidae</taxon>
        <taxon>Stomoxys</taxon>
    </lineage>
</organism>
<dbReference type="VEuPathDB" id="VectorBase:SCAU007712"/>
<reference evidence="2" key="1">
    <citation type="submission" date="2020-05" db="UniProtKB">
        <authorList>
            <consortium name="EnsemblMetazoa"/>
        </authorList>
    </citation>
    <scope>IDENTIFICATION</scope>
    <source>
        <strain evidence="2">USDA</strain>
    </source>
</reference>
<dbReference type="PRINTS" id="PR00625">
    <property type="entry name" value="JDOMAIN"/>
</dbReference>
<protein>
    <recommendedName>
        <fullName evidence="1">J domain-containing protein</fullName>
    </recommendedName>
</protein>
<dbReference type="EnsemblMetazoa" id="SCAU007712-RA">
    <property type="protein sequence ID" value="SCAU007712-PA"/>
    <property type="gene ID" value="SCAU007712"/>
</dbReference>
<sequence>MLSTARPHLFLRKILAITNSSRSSNISTSATRFANHYAVLGISKNSTQGEIKAAYYRLSMLYHPDKNQGSETAALKFREITQAYEVLGNFRLRRLYDKGIIHTAGSEYAEKAQEAASQEEVEEDPSTKFYKSRFKKSTVADSEGRSPIYDFDEWSRQHYGTSFQRRQTAKQKYDRSKAQEKESALILQNEILLFAIMVLSALGYLKFYSESSYDTPKEKAIRLAEEKLKNESEKDITR</sequence>
<evidence type="ECO:0000313" key="3">
    <source>
        <dbReference type="Proteomes" id="UP000095300"/>
    </source>
</evidence>
<evidence type="ECO:0000313" key="2">
    <source>
        <dbReference type="EnsemblMetazoa" id="SCAU007712-PA"/>
    </source>
</evidence>
<dbReference type="OrthoDB" id="291007at2759"/>
<dbReference type="AlphaFoldDB" id="A0A1I8PFR0"/>
<dbReference type="PROSITE" id="PS00636">
    <property type="entry name" value="DNAJ_1"/>
    <property type="match status" value="1"/>
</dbReference>
<dbReference type="KEGG" id="scac:106091008"/>
<dbReference type="SMART" id="SM00271">
    <property type="entry name" value="DnaJ"/>
    <property type="match status" value="1"/>
</dbReference>
<evidence type="ECO:0000259" key="1">
    <source>
        <dbReference type="PROSITE" id="PS50076"/>
    </source>
</evidence>
<dbReference type="STRING" id="35570.A0A1I8PFR0"/>
<proteinExistence type="predicted"/>
<dbReference type="InterPro" id="IPR053025">
    <property type="entry name" value="Mito_ATP_Synthase-Asso"/>
</dbReference>
<dbReference type="PROSITE" id="PS50076">
    <property type="entry name" value="DNAJ_2"/>
    <property type="match status" value="1"/>
</dbReference>
<name>A0A1I8PFR0_STOCA</name>
<feature type="domain" description="J" evidence="1">
    <location>
        <begin position="35"/>
        <end position="100"/>
    </location>
</feature>
<dbReference type="Gene3D" id="1.10.287.110">
    <property type="entry name" value="DnaJ domain"/>
    <property type="match status" value="1"/>
</dbReference>
<dbReference type="PANTHER" id="PTHR44873:SF1">
    <property type="entry name" value="DNAJ HOMOLOG SUBFAMILY C MEMBER 30, MITOCHONDRIAL"/>
    <property type="match status" value="1"/>
</dbReference>
<accession>A0A1I8PFR0</accession>
<keyword evidence="3" id="KW-1185">Reference proteome</keyword>
<dbReference type="SUPFAM" id="SSF46565">
    <property type="entry name" value="Chaperone J-domain"/>
    <property type="match status" value="1"/>
</dbReference>
<dbReference type="Pfam" id="PF00226">
    <property type="entry name" value="DnaJ"/>
    <property type="match status" value="1"/>
</dbReference>
<dbReference type="Proteomes" id="UP000095300">
    <property type="component" value="Unassembled WGS sequence"/>
</dbReference>
<dbReference type="PANTHER" id="PTHR44873">
    <property type="entry name" value="DNAJ HOMOLOG SUBFAMILY C MEMBER 30, MITOCHONDRIAL"/>
    <property type="match status" value="1"/>
</dbReference>
<dbReference type="InterPro" id="IPR001623">
    <property type="entry name" value="DnaJ_domain"/>
</dbReference>
<dbReference type="CDD" id="cd06257">
    <property type="entry name" value="DnaJ"/>
    <property type="match status" value="1"/>
</dbReference>
<dbReference type="InterPro" id="IPR036869">
    <property type="entry name" value="J_dom_sf"/>
</dbReference>